<dbReference type="PANTHER" id="PTHR33744:SF1">
    <property type="entry name" value="DNA-BINDING TRANSCRIPTIONAL ACTIVATOR ADER"/>
    <property type="match status" value="1"/>
</dbReference>
<reference evidence="3 4" key="1">
    <citation type="submission" date="2023-07" db="EMBL/GenBank/DDBJ databases">
        <title>Sequencing the genomes of 1000 actinobacteria strains.</title>
        <authorList>
            <person name="Klenk H.-P."/>
        </authorList>
    </citation>
    <scope>NUCLEOTIDE SEQUENCE [LARGE SCALE GENOMIC DNA]</scope>
    <source>
        <strain evidence="3 4">DSM 44508</strain>
    </source>
</reference>
<keyword evidence="4" id="KW-1185">Reference proteome</keyword>
<dbReference type="EMBL" id="JAVDYF010000001">
    <property type="protein sequence ID" value="MDR7354718.1"/>
    <property type="molecule type" value="Genomic_DNA"/>
</dbReference>
<name>A0ABU2BAE3_9CORY</name>
<dbReference type="InterPro" id="IPR025736">
    <property type="entry name" value="PucR_C-HTH_dom"/>
</dbReference>
<dbReference type="Pfam" id="PF07905">
    <property type="entry name" value="PucR"/>
    <property type="match status" value="1"/>
</dbReference>
<dbReference type="Gene3D" id="1.10.10.2840">
    <property type="entry name" value="PucR C-terminal helix-turn-helix domain"/>
    <property type="match status" value="1"/>
</dbReference>
<dbReference type="Pfam" id="PF13556">
    <property type="entry name" value="HTH_30"/>
    <property type="match status" value="1"/>
</dbReference>
<gene>
    <name evidence="3" type="ORF">J2S37_001256</name>
</gene>
<evidence type="ECO:0000313" key="3">
    <source>
        <dbReference type="EMBL" id="MDR7354718.1"/>
    </source>
</evidence>
<accession>A0ABU2BAE3</accession>
<dbReference type="RefSeq" id="WP_277104638.1">
    <property type="nucleotide sequence ID" value="NZ_BAAAJS010000049.1"/>
</dbReference>
<dbReference type="Proteomes" id="UP001183619">
    <property type="component" value="Unassembled WGS sequence"/>
</dbReference>
<proteinExistence type="predicted"/>
<dbReference type="PANTHER" id="PTHR33744">
    <property type="entry name" value="CARBOHYDRATE DIACID REGULATOR"/>
    <property type="match status" value="1"/>
</dbReference>
<sequence length="585" mass="65236">MSRSETRPPVHRWEYGEFFTIRDVLETPTLRDVRVEALCAPKDLDRPVRWVHIADARRASELLSGGELLLTTGIAWSDDADERRSMIADFARAHVAALLIELGSSWQTVPQDVVQACRDHDLPLLVLYDEIRFVDLTEKVHSMLLESKIAQVTEIHKVTQSFNALIINGAPTSHIVHHAARLLGCPVVLEDLSHRVVTFAEGHLLPSVLLHKWASRSRRWARTLGKHGTLSDCVTVNVAGHTGTKAVVEALAEDVSHRYEANLWTMIDIQAQGIVWGRLFYFGRSPSPAGGDHILQQAATALAMDRLGSPNQHSWVDLLEKTALDRLVNNKYSSAEGVRKVLDAAGFRLANRTIVPVCIQHRNTHVSPAQLREYARAMFHDTDVLLSPSEHPQMLLGAFSLPQHPHSCDHTHLRLQLMAWAKKFPATVHSSVHITYALSQADPHELSAHLRKLALLPPLHSSSPPLTVEPLSRNPLEHLLLDLREDVRVQQYVSTTLEPLIAYDKKNRGDLLPTLRAVLKHPTSRSAAADELHLSRTALYSRLATIERLLNADLSDGDTNFALNLALRNIPTPQPPPSAVHTETQ</sequence>
<dbReference type="InterPro" id="IPR051448">
    <property type="entry name" value="CdaR-like_regulators"/>
</dbReference>
<dbReference type="InterPro" id="IPR042070">
    <property type="entry name" value="PucR_C-HTH_sf"/>
</dbReference>
<evidence type="ECO:0000313" key="4">
    <source>
        <dbReference type="Proteomes" id="UP001183619"/>
    </source>
</evidence>
<comment type="caution">
    <text evidence="3">The sequence shown here is derived from an EMBL/GenBank/DDBJ whole genome shotgun (WGS) entry which is preliminary data.</text>
</comment>
<evidence type="ECO:0000259" key="2">
    <source>
        <dbReference type="Pfam" id="PF13556"/>
    </source>
</evidence>
<feature type="domain" description="Purine catabolism PurC-like" evidence="1">
    <location>
        <begin position="23"/>
        <end position="144"/>
    </location>
</feature>
<feature type="domain" description="PucR C-terminal helix-turn-helix" evidence="2">
    <location>
        <begin position="511"/>
        <end position="568"/>
    </location>
</feature>
<organism evidence="3 4">
    <name type="scientific">Corynebacterium felinum</name>
    <dbReference type="NCBI Taxonomy" id="131318"/>
    <lineage>
        <taxon>Bacteria</taxon>
        <taxon>Bacillati</taxon>
        <taxon>Actinomycetota</taxon>
        <taxon>Actinomycetes</taxon>
        <taxon>Mycobacteriales</taxon>
        <taxon>Corynebacteriaceae</taxon>
        <taxon>Corynebacterium</taxon>
    </lineage>
</organism>
<evidence type="ECO:0000259" key="1">
    <source>
        <dbReference type="Pfam" id="PF07905"/>
    </source>
</evidence>
<protein>
    <submittedName>
        <fullName evidence="3">Purine catabolism regulator</fullName>
    </submittedName>
</protein>
<dbReference type="InterPro" id="IPR012914">
    <property type="entry name" value="PucR_dom"/>
</dbReference>